<protein>
    <submittedName>
        <fullName evidence="2">Transposase</fullName>
    </submittedName>
</protein>
<proteinExistence type="predicted"/>
<evidence type="ECO:0000313" key="3">
    <source>
        <dbReference type="Proteomes" id="UP000012283"/>
    </source>
</evidence>
<dbReference type="InterPro" id="IPR001584">
    <property type="entry name" value="Integrase_cat-core"/>
</dbReference>
<dbReference type="PATRIC" id="fig|1308866.3.peg.487"/>
<dbReference type="AlphaFoldDB" id="N4WFN9"/>
<name>N4WFN9_9BACI</name>
<dbReference type="eggNOG" id="COG2801">
    <property type="taxonomic scope" value="Bacteria"/>
</dbReference>
<keyword evidence="3" id="KW-1185">Reference proteome</keyword>
<dbReference type="Pfam" id="PF13333">
    <property type="entry name" value="rve_2"/>
    <property type="match status" value="1"/>
</dbReference>
<organism evidence="2 3">
    <name type="scientific">Gracilibacillus halophilus YIM-C55.5</name>
    <dbReference type="NCBI Taxonomy" id="1308866"/>
    <lineage>
        <taxon>Bacteria</taxon>
        <taxon>Bacillati</taxon>
        <taxon>Bacillota</taxon>
        <taxon>Bacilli</taxon>
        <taxon>Bacillales</taxon>
        <taxon>Bacillaceae</taxon>
        <taxon>Gracilibacillus</taxon>
    </lineage>
</organism>
<evidence type="ECO:0000259" key="1">
    <source>
        <dbReference type="Pfam" id="PF13333"/>
    </source>
</evidence>
<dbReference type="Proteomes" id="UP000012283">
    <property type="component" value="Unassembled WGS sequence"/>
</dbReference>
<reference evidence="2 3" key="1">
    <citation type="submission" date="2013-03" db="EMBL/GenBank/DDBJ databases">
        <title>Draft genome sequence of Gracibacillus halophilus YIM-C55.5, a moderately halophilic and thermophilic organism from the Xiaochaidamu salt lake.</title>
        <authorList>
            <person name="Sugumar T."/>
            <person name="Polireddy D.R."/>
            <person name="Antony A."/>
            <person name="Madhava Y.R."/>
            <person name="Sivakumar N."/>
        </authorList>
    </citation>
    <scope>NUCLEOTIDE SEQUENCE [LARGE SCALE GENOMIC DNA]</scope>
    <source>
        <strain evidence="2 3">YIM-C55.5</strain>
    </source>
</reference>
<dbReference type="EMBL" id="APML01000007">
    <property type="protein sequence ID" value="ENH98059.1"/>
    <property type="molecule type" value="Genomic_DNA"/>
</dbReference>
<feature type="domain" description="Integrase catalytic" evidence="1">
    <location>
        <begin position="3"/>
        <end position="45"/>
    </location>
</feature>
<accession>N4WFN9</accession>
<dbReference type="RefSeq" id="WP_003463877.1">
    <property type="nucleotide sequence ID" value="NZ_APML01000007.1"/>
</dbReference>
<sequence>MEDDCLLGCEFETYGEAYQAIIDFMDFYNNRRIHSSILDLAPTEFYELQKDEAFTLDGMKALAIL</sequence>
<comment type="caution">
    <text evidence="2">The sequence shown here is derived from an EMBL/GenBank/DDBJ whole genome shotgun (WGS) entry which is preliminary data.</text>
</comment>
<gene>
    <name evidence="2" type="ORF">J416_02409</name>
</gene>
<dbReference type="GO" id="GO:0015074">
    <property type="term" value="P:DNA integration"/>
    <property type="evidence" value="ECO:0007669"/>
    <property type="project" value="InterPro"/>
</dbReference>
<dbReference type="STRING" id="1308866.J416_02409"/>
<evidence type="ECO:0000313" key="2">
    <source>
        <dbReference type="EMBL" id="ENH98059.1"/>
    </source>
</evidence>